<dbReference type="SMART" id="SM00966">
    <property type="entry name" value="SpoVT_AbrB"/>
    <property type="match status" value="1"/>
</dbReference>
<dbReference type="Pfam" id="PF04014">
    <property type="entry name" value="MazE_antitoxin"/>
    <property type="match status" value="1"/>
</dbReference>
<evidence type="ECO:0000259" key="2">
    <source>
        <dbReference type="PROSITE" id="PS51740"/>
    </source>
</evidence>
<dbReference type="PANTHER" id="PTHR40516:SF1">
    <property type="entry name" value="ANTITOXIN CHPS-RELATED"/>
    <property type="match status" value="1"/>
</dbReference>
<proteinExistence type="predicted"/>
<dbReference type="Gene3D" id="2.10.260.10">
    <property type="match status" value="1"/>
</dbReference>
<dbReference type="Proteomes" id="UP000192731">
    <property type="component" value="Unassembled WGS sequence"/>
</dbReference>
<feature type="domain" description="SpoVT-AbrB" evidence="2">
    <location>
        <begin position="4"/>
        <end position="49"/>
    </location>
</feature>
<dbReference type="PANTHER" id="PTHR40516">
    <property type="entry name" value="ANTITOXIN CHPS-RELATED"/>
    <property type="match status" value="1"/>
</dbReference>
<evidence type="ECO:0000313" key="3">
    <source>
        <dbReference type="EMBL" id="SMB89101.1"/>
    </source>
</evidence>
<dbReference type="InterPro" id="IPR037914">
    <property type="entry name" value="SpoVT-AbrB_sf"/>
</dbReference>
<reference evidence="3 4" key="1">
    <citation type="submission" date="2017-04" db="EMBL/GenBank/DDBJ databases">
        <authorList>
            <person name="Afonso C.L."/>
            <person name="Miller P.J."/>
            <person name="Scott M.A."/>
            <person name="Spackman E."/>
            <person name="Goraichik I."/>
            <person name="Dimitrov K.M."/>
            <person name="Suarez D.L."/>
            <person name="Swayne D.E."/>
        </authorList>
    </citation>
    <scope>NUCLEOTIDE SEQUENCE [LARGE SCALE GENOMIC DNA]</scope>
    <source>
        <strain evidence="3 4">DSM 11270</strain>
    </source>
</reference>
<dbReference type="SUPFAM" id="SSF89447">
    <property type="entry name" value="AbrB/MazE/MraZ-like"/>
    <property type="match status" value="1"/>
</dbReference>
<dbReference type="STRING" id="656914.SAMN00017405_0571"/>
<keyword evidence="1" id="KW-0238">DNA-binding</keyword>
<keyword evidence="4" id="KW-1185">Reference proteome</keyword>
<dbReference type="GO" id="GO:0097351">
    <property type="term" value="F:toxin sequestering activity"/>
    <property type="evidence" value="ECO:0007669"/>
    <property type="project" value="InterPro"/>
</dbReference>
<accession>A0A1W1V7U0</accession>
<organism evidence="3 4">
    <name type="scientific">Desulfonispora thiosulfatigenes DSM 11270</name>
    <dbReference type="NCBI Taxonomy" id="656914"/>
    <lineage>
        <taxon>Bacteria</taxon>
        <taxon>Bacillati</taxon>
        <taxon>Bacillota</taxon>
        <taxon>Clostridia</taxon>
        <taxon>Eubacteriales</taxon>
        <taxon>Peptococcaceae</taxon>
        <taxon>Desulfonispora</taxon>
    </lineage>
</organism>
<evidence type="ECO:0000256" key="1">
    <source>
        <dbReference type="PROSITE-ProRule" id="PRU01076"/>
    </source>
</evidence>
<sequence>MMYSTIQKWGNSQAVRIPKYILEMTGLNENDQVELKVQEGIMVLIPVKKHKTLKERISNYTGDYKCAEWDTGKPQGEEVL</sequence>
<name>A0A1W1V7U0_DESTI</name>
<dbReference type="AlphaFoldDB" id="A0A1W1V7U0"/>
<dbReference type="InterPro" id="IPR007159">
    <property type="entry name" value="SpoVT-AbrB_dom"/>
</dbReference>
<dbReference type="GO" id="GO:0003677">
    <property type="term" value="F:DNA binding"/>
    <property type="evidence" value="ECO:0007669"/>
    <property type="project" value="UniProtKB-UniRule"/>
</dbReference>
<dbReference type="EMBL" id="FWWT01000016">
    <property type="protein sequence ID" value="SMB89101.1"/>
    <property type="molecule type" value="Genomic_DNA"/>
</dbReference>
<protein>
    <submittedName>
        <fullName evidence="3">Antitoxin MazE</fullName>
    </submittedName>
</protein>
<dbReference type="InterPro" id="IPR039052">
    <property type="entry name" value="Antitox_PemI-like"/>
</dbReference>
<dbReference type="PROSITE" id="PS51740">
    <property type="entry name" value="SPOVT_ABRB"/>
    <property type="match status" value="1"/>
</dbReference>
<evidence type="ECO:0000313" key="4">
    <source>
        <dbReference type="Proteomes" id="UP000192731"/>
    </source>
</evidence>
<gene>
    <name evidence="3" type="ORF">SAMN00017405_0571</name>
</gene>